<keyword evidence="2" id="KW-1185">Reference proteome</keyword>
<dbReference type="InterPro" id="IPR015424">
    <property type="entry name" value="PyrdxlP-dep_Trfase"/>
</dbReference>
<gene>
    <name evidence="1" type="ORF">QQS21_000348</name>
</gene>
<proteinExistence type="predicted"/>
<dbReference type="Gene3D" id="3.40.640.10">
    <property type="entry name" value="Type I PLP-dependent aspartate aminotransferase-like (Major domain)"/>
    <property type="match status" value="1"/>
</dbReference>
<dbReference type="SUPFAM" id="SSF53383">
    <property type="entry name" value="PLP-dependent transferases"/>
    <property type="match status" value="1"/>
</dbReference>
<name>A0AAJ0D148_9HYPO</name>
<evidence type="ECO:0000313" key="1">
    <source>
        <dbReference type="EMBL" id="KAK2616736.1"/>
    </source>
</evidence>
<evidence type="ECO:0000313" key="2">
    <source>
        <dbReference type="Proteomes" id="UP001251528"/>
    </source>
</evidence>
<dbReference type="InterPro" id="IPR015421">
    <property type="entry name" value="PyrdxlP-dep_Trfase_major"/>
</dbReference>
<dbReference type="Proteomes" id="UP001251528">
    <property type="component" value="Unassembled WGS sequence"/>
</dbReference>
<sequence length="246" mass="27661">MPSLLGYFMAMMSKPNNVALEVSPITTLVELRTGKQLCDLFGYNSDSVKSAAVPVGWGHITCDGTVANLESIWISTSEFLSNSYNMHAGKLAAQNLKFYPLAYSLASKEEKLKFIAQTFKAKPCKSDSEEKLFSMLTEWELLNLRLETVENLPEVLNKEFGISRKFLEDALQTYNIRTSFLSKGIILTLSEIPEVIQQPFPVENKLEGAVLVDAEEPNKDKFFHVTVDSDSWQKGPRRNCPYTAMN</sequence>
<comment type="caution">
    <text evidence="1">The sequence shown here is derived from an EMBL/GenBank/DDBJ whole genome shotgun (WGS) entry which is preliminary data.</text>
</comment>
<organism evidence="1 2">
    <name type="scientific">Conoideocrella luteorostrata</name>
    <dbReference type="NCBI Taxonomy" id="1105319"/>
    <lineage>
        <taxon>Eukaryota</taxon>
        <taxon>Fungi</taxon>
        <taxon>Dikarya</taxon>
        <taxon>Ascomycota</taxon>
        <taxon>Pezizomycotina</taxon>
        <taxon>Sordariomycetes</taxon>
        <taxon>Hypocreomycetidae</taxon>
        <taxon>Hypocreales</taxon>
        <taxon>Clavicipitaceae</taxon>
        <taxon>Conoideocrella</taxon>
    </lineage>
</organism>
<accession>A0AAJ0D148</accession>
<reference evidence="1" key="1">
    <citation type="submission" date="2023-06" db="EMBL/GenBank/DDBJ databases">
        <title>Conoideocrella luteorostrata (Hypocreales: Clavicipitaceae), a potential biocontrol fungus for elongate hemlock scale in United States Christmas tree production areas.</title>
        <authorList>
            <person name="Barrett H."/>
            <person name="Lovett B."/>
            <person name="Macias A.M."/>
            <person name="Stajich J.E."/>
            <person name="Kasson M.T."/>
        </authorList>
    </citation>
    <scope>NUCLEOTIDE SEQUENCE</scope>
    <source>
        <strain evidence="1">ARSEF 14590</strain>
    </source>
</reference>
<dbReference type="AlphaFoldDB" id="A0AAJ0D148"/>
<dbReference type="EMBL" id="JASWJB010000003">
    <property type="protein sequence ID" value="KAK2616736.1"/>
    <property type="molecule type" value="Genomic_DNA"/>
</dbReference>
<protein>
    <submittedName>
        <fullName evidence="1">Uncharacterized protein</fullName>
    </submittedName>
</protein>